<sequence>MSLLRKNSSYGDAGCIGGNLKWHGKISQGTGNSGIMLHKSSVKTRQSKKSPEF</sequence>
<evidence type="ECO:0000256" key="1">
    <source>
        <dbReference type="SAM" id="MobiDB-lite"/>
    </source>
</evidence>
<feature type="non-terminal residue" evidence="2">
    <location>
        <position position="53"/>
    </location>
</feature>
<feature type="region of interest" description="Disordered" evidence="1">
    <location>
        <begin position="29"/>
        <end position="53"/>
    </location>
</feature>
<name>A0A392RIB3_9FABA</name>
<dbReference type="EMBL" id="LXQA010224314">
    <property type="protein sequence ID" value="MCI35530.1"/>
    <property type="molecule type" value="Genomic_DNA"/>
</dbReference>
<proteinExistence type="predicted"/>
<dbReference type="Proteomes" id="UP000265520">
    <property type="component" value="Unassembled WGS sequence"/>
</dbReference>
<protein>
    <submittedName>
        <fullName evidence="2">Uncharacterized protein</fullName>
    </submittedName>
</protein>
<accession>A0A392RIB3</accession>
<keyword evidence="3" id="KW-1185">Reference proteome</keyword>
<reference evidence="2 3" key="1">
    <citation type="journal article" date="2018" name="Front. Plant Sci.">
        <title>Red Clover (Trifolium pratense) and Zigzag Clover (T. medium) - A Picture of Genomic Similarities and Differences.</title>
        <authorList>
            <person name="Dluhosova J."/>
            <person name="Istvanek J."/>
            <person name="Nedelnik J."/>
            <person name="Repkova J."/>
        </authorList>
    </citation>
    <scope>NUCLEOTIDE SEQUENCE [LARGE SCALE GENOMIC DNA]</scope>
    <source>
        <strain evidence="3">cv. 10/8</strain>
        <tissue evidence="2">Leaf</tissue>
    </source>
</reference>
<evidence type="ECO:0000313" key="2">
    <source>
        <dbReference type="EMBL" id="MCI35530.1"/>
    </source>
</evidence>
<organism evidence="2 3">
    <name type="scientific">Trifolium medium</name>
    <dbReference type="NCBI Taxonomy" id="97028"/>
    <lineage>
        <taxon>Eukaryota</taxon>
        <taxon>Viridiplantae</taxon>
        <taxon>Streptophyta</taxon>
        <taxon>Embryophyta</taxon>
        <taxon>Tracheophyta</taxon>
        <taxon>Spermatophyta</taxon>
        <taxon>Magnoliopsida</taxon>
        <taxon>eudicotyledons</taxon>
        <taxon>Gunneridae</taxon>
        <taxon>Pentapetalae</taxon>
        <taxon>rosids</taxon>
        <taxon>fabids</taxon>
        <taxon>Fabales</taxon>
        <taxon>Fabaceae</taxon>
        <taxon>Papilionoideae</taxon>
        <taxon>50 kb inversion clade</taxon>
        <taxon>NPAAA clade</taxon>
        <taxon>Hologalegina</taxon>
        <taxon>IRL clade</taxon>
        <taxon>Trifolieae</taxon>
        <taxon>Trifolium</taxon>
    </lineage>
</organism>
<dbReference type="AlphaFoldDB" id="A0A392RIB3"/>
<evidence type="ECO:0000313" key="3">
    <source>
        <dbReference type="Proteomes" id="UP000265520"/>
    </source>
</evidence>
<feature type="compositionally biased region" description="Basic residues" evidence="1">
    <location>
        <begin position="40"/>
        <end position="53"/>
    </location>
</feature>
<comment type="caution">
    <text evidence="2">The sequence shown here is derived from an EMBL/GenBank/DDBJ whole genome shotgun (WGS) entry which is preliminary data.</text>
</comment>